<evidence type="ECO:0000313" key="2">
    <source>
        <dbReference type="EMBL" id="UMM37115.1"/>
    </source>
</evidence>
<gene>
    <name evidence="2" type="ORF">L5515_008984</name>
</gene>
<accession>A0AAE9JPG9</accession>
<dbReference type="EMBL" id="CP092624">
    <property type="protein sequence ID" value="UMM37115.1"/>
    <property type="molecule type" value="Genomic_DNA"/>
</dbReference>
<dbReference type="AlphaFoldDB" id="A0AAE9JPG9"/>
<organism evidence="2 3">
    <name type="scientific">Caenorhabditis briggsae</name>
    <dbReference type="NCBI Taxonomy" id="6238"/>
    <lineage>
        <taxon>Eukaryota</taxon>
        <taxon>Metazoa</taxon>
        <taxon>Ecdysozoa</taxon>
        <taxon>Nematoda</taxon>
        <taxon>Chromadorea</taxon>
        <taxon>Rhabditida</taxon>
        <taxon>Rhabditina</taxon>
        <taxon>Rhabditomorpha</taxon>
        <taxon>Rhabditoidea</taxon>
        <taxon>Rhabditidae</taxon>
        <taxon>Peloderinae</taxon>
        <taxon>Caenorhabditis</taxon>
    </lineage>
</organism>
<name>A0AAE9JPG9_CAEBR</name>
<proteinExistence type="predicted"/>
<reference evidence="2 3" key="1">
    <citation type="submission" date="2022-04" db="EMBL/GenBank/DDBJ databases">
        <title>Chromosome-level reference genomes for two strains of Caenorhabditis briggsae: an improved platform for comparative genomics.</title>
        <authorList>
            <person name="Stevens L."/>
            <person name="Andersen E."/>
        </authorList>
    </citation>
    <scope>NUCLEOTIDE SEQUENCE [LARGE SCALE GENOMIC DNA]</scope>
    <source>
        <strain evidence="2">VX34</strain>
        <tissue evidence="2">Whole-organism</tissue>
    </source>
</reference>
<sequence>MKSLFLFLLFLSFLETIRSQIADKYCMLKYKDQNMENDIGTAFYWARQRTVDDCKNLCMVRKDCISVDYDNDNQMCRAYEKYGCYYVKTTQRNAVVYIKYPTSNCEDNTQLDKAFDSKQLVTNADGTKYTFKLQISNTWFIDRQKE</sequence>
<keyword evidence="3" id="KW-1185">Reference proteome</keyword>
<protein>
    <recommendedName>
        <fullName evidence="4">Apple domain-containing protein</fullName>
    </recommendedName>
</protein>
<evidence type="ECO:0000313" key="3">
    <source>
        <dbReference type="Proteomes" id="UP000829354"/>
    </source>
</evidence>
<feature type="chain" id="PRO_5042269005" description="Apple domain-containing protein" evidence="1">
    <location>
        <begin position="20"/>
        <end position="146"/>
    </location>
</feature>
<evidence type="ECO:0000256" key="1">
    <source>
        <dbReference type="SAM" id="SignalP"/>
    </source>
</evidence>
<feature type="signal peptide" evidence="1">
    <location>
        <begin position="1"/>
        <end position="19"/>
    </location>
</feature>
<keyword evidence="1" id="KW-0732">Signal</keyword>
<dbReference type="Proteomes" id="UP000829354">
    <property type="component" value="Chromosome V"/>
</dbReference>
<evidence type="ECO:0008006" key="4">
    <source>
        <dbReference type="Google" id="ProtNLM"/>
    </source>
</evidence>